<feature type="transmembrane region" description="Helical" evidence="6">
    <location>
        <begin position="404"/>
        <end position="428"/>
    </location>
</feature>
<evidence type="ECO:0000256" key="3">
    <source>
        <dbReference type="ARBA" id="ARBA00022692"/>
    </source>
</evidence>
<evidence type="ECO:0000256" key="2">
    <source>
        <dbReference type="ARBA" id="ARBA00022475"/>
    </source>
</evidence>
<dbReference type="PANTHER" id="PTHR33406">
    <property type="entry name" value="MEMBRANE PROTEIN MJ1562-RELATED"/>
    <property type="match status" value="1"/>
</dbReference>
<feature type="transmembrane region" description="Helical" evidence="6">
    <location>
        <begin position="354"/>
        <end position="372"/>
    </location>
</feature>
<gene>
    <name evidence="8" type="ORF">UFOPK2166_00897</name>
</gene>
<dbReference type="PROSITE" id="PS50156">
    <property type="entry name" value="SSD"/>
    <property type="match status" value="1"/>
</dbReference>
<evidence type="ECO:0000256" key="5">
    <source>
        <dbReference type="ARBA" id="ARBA00023136"/>
    </source>
</evidence>
<feature type="transmembrane region" description="Helical" evidence="6">
    <location>
        <begin position="586"/>
        <end position="607"/>
    </location>
</feature>
<evidence type="ECO:0000256" key="1">
    <source>
        <dbReference type="ARBA" id="ARBA00004651"/>
    </source>
</evidence>
<dbReference type="PANTHER" id="PTHR33406:SF13">
    <property type="entry name" value="MEMBRANE PROTEIN YDFJ"/>
    <property type="match status" value="1"/>
</dbReference>
<dbReference type="SUPFAM" id="SSF82866">
    <property type="entry name" value="Multidrug efflux transporter AcrB transmembrane domain"/>
    <property type="match status" value="2"/>
</dbReference>
<feature type="transmembrane region" description="Helical" evidence="6">
    <location>
        <begin position="627"/>
        <end position="647"/>
    </location>
</feature>
<feature type="transmembrane region" description="Helical" evidence="6">
    <location>
        <begin position="558"/>
        <end position="579"/>
    </location>
</feature>
<dbReference type="AlphaFoldDB" id="A0A6J6KWK3"/>
<evidence type="ECO:0000256" key="6">
    <source>
        <dbReference type="SAM" id="Phobius"/>
    </source>
</evidence>
<evidence type="ECO:0000259" key="7">
    <source>
        <dbReference type="PROSITE" id="PS50156"/>
    </source>
</evidence>
<dbReference type="InterPro" id="IPR004869">
    <property type="entry name" value="MMPL_dom"/>
</dbReference>
<feature type="transmembrane region" description="Helical" evidence="6">
    <location>
        <begin position="171"/>
        <end position="191"/>
    </location>
</feature>
<feature type="transmembrane region" description="Helical" evidence="6">
    <location>
        <begin position="696"/>
        <end position="716"/>
    </location>
</feature>
<reference evidence="8" key="1">
    <citation type="submission" date="2020-05" db="EMBL/GenBank/DDBJ databases">
        <authorList>
            <person name="Chiriac C."/>
            <person name="Salcher M."/>
            <person name="Ghai R."/>
            <person name="Kavagutti S V."/>
        </authorList>
    </citation>
    <scope>NUCLEOTIDE SEQUENCE</scope>
</reference>
<dbReference type="InterPro" id="IPR000731">
    <property type="entry name" value="SSD"/>
</dbReference>
<proteinExistence type="predicted"/>
<keyword evidence="3 6" id="KW-0812">Transmembrane</keyword>
<organism evidence="8">
    <name type="scientific">freshwater metagenome</name>
    <dbReference type="NCBI Taxonomy" id="449393"/>
    <lineage>
        <taxon>unclassified sequences</taxon>
        <taxon>metagenomes</taxon>
        <taxon>ecological metagenomes</taxon>
    </lineage>
</organism>
<feature type="transmembrane region" description="Helical" evidence="6">
    <location>
        <begin position="297"/>
        <end position="319"/>
    </location>
</feature>
<feature type="domain" description="SSD" evidence="7">
    <location>
        <begin position="173"/>
        <end position="320"/>
    </location>
</feature>
<name>A0A6J6KWK3_9ZZZZ</name>
<sequence length="758" mass="80597">MLQNLARFCVRRRRLMVGFWLVLLVALGVAAGSMGSSFSTEFELPKSEANDVQQLLEANSPDRAGFSGEIVFTSPTGVATDEIKTAMANMFSEVGALSGVTVTSPFDVEGQINPAGTTAFASLDVTIRSQTELITLSEEIQEIGKKVEIPNFTIEYGGNIFAEFELPASEAYGLLAAIVILVLAFGSVLAMGLPIGTALIGLGVGTSLVIVLSNLLPMPDFTTSLVAMIGLGVGIDYALFIVTRYREGLENGLSVEDAVVDAVDTSGRAVIFAGITVIISLLGLFLMGLAFARGLAIGAVIGVLLMMIASITLLPSLLAMVKHRIDVTTRAALIALIAFVVFAFVSVVATSLPIFFAGIASAVVITLLSFVVKPLRKAVPKRVQKAKELTFWYRWSRFIQRRPWTAALAATAILLVLASPLASIRLGFGDNGNAPTDSTVRRAYDMLAEGFGPGFNGPLFITVQGETAANPDALAGFVNRIGTVPGIAFAQGVPASQDGSLSLVIAYPTTAPQDEATTDLIRMLRSDFIPSTGVEAKVGGFTAASVDFADGIGGRMPLLFVGVLSLSFLLLMAVFRSVLVPLKAVIMNLLSIGAAYGVIVAIFQWGWGMNLIGVGKEGPIESWAPMMLFAIVFGLSMDYEVFLLSRVKEEYDRTGDNATAVADGLTATARVITAAALIMVFVFSAFVLGYDRQLKLFGLGLATAVFIDATIVRMVLVPATMELLGDKNWWIPAWLNKLLPKIDVEGHHHMALIDDEAK</sequence>
<dbReference type="EMBL" id="CAEZWB010000120">
    <property type="protein sequence ID" value="CAB4652465.1"/>
    <property type="molecule type" value="Genomic_DNA"/>
</dbReference>
<feature type="transmembrane region" description="Helical" evidence="6">
    <location>
        <begin position="198"/>
        <end position="216"/>
    </location>
</feature>
<keyword evidence="2" id="KW-1003">Cell membrane</keyword>
<dbReference type="GO" id="GO:0005886">
    <property type="term" value="C:plasma membrane"/>
    <property type="evidence" value="ECO:0007669"/>
    <property type="project" value="UniProtKB-SubCell"/>
</dbReference>
<dbReference type="Pfam" id="PF03176">
    <property type="entry name" value="MMPL"/>
    <property type="match status" value="2"/>
</dbReference>
<dbReference type="InterPro" id="IPR050545">
    <property type="entry name" value="Mycobact_MmpL"/>
</dbReference>
<feature type="transmembrane region" description="Helical" evidence="6">
    <location>
        <begin position="331"/>
        <end position="348"/>
    </location>
</feature>
<feature type="transmembrane region" description="Helical" evidence="6">
    <location>
        <begin position="667"/>
        <end position="690"/>
    </location>
</feature>
<evidence type="ECO:0000313" key="8">
    <source>
        <dbReference type="EMBL" id="CAB4652465.1"/>
    </source>
</evidence>
<accession>A0A6J6KWK3</accession>
<keyword evidence="5 6" id="KW-0472">Membrane</keyword>
<keyword evidence="4 6" id="KW-1133">Transmembrane helix</keyword>
<feature type="transmembrane region" description="Helical" evidence="6">
    <location>
        <begin position="269"/>
        <end position="291"/>
    </location>
</feature>
<dbReference type="Gene3D" id="1.20.1640.10">
    <property type="entry name" value="Multidrug efflux transporter AcrB transmembrane domain"/>
    <property type="match status" value="2"/>
</dbReference>
<evidence type="ECO:0000256" key="4">
    <source>
        <dbReference type="ARBA" id="ARBA00022989"/>
    </source>
</evidence>
<feature type="transmembrane region" description="Helical" evidence="6">
    <location>
        <begin position="222"/>
        <end position="242"/>
    </location>
</feature>
<comment type="subcellular location">
    <subcellularLocation>
        <location evidence="1">Cell membrane</location>
        <topology evidence="1">Multi-pass membrane protein</topology>
    </subcellularLocation>
</comment>
<protein>
    <submittedName>
        <fullName evidence="8">Unannotated protein</fullName>
    </submittedName>
</protein>